<dbReference type="WBParaSite" id="ECPE_0000661101-mRNA-1">
    <property type="protein sequence ID" value="ECPE_0000661101-mRNA-1"/>
    <property type="gene ID" value="ECPE_0000661101"/>
</dbReference>
<dbReference type="PANTHER" id="PTHR36498">
    <property type="entry name" value="TATA-BINDING PROTEIN-ASSOCIATED FACTOR 172"/>
    <property type="match status" value="1"/>
</dbReference>
<dbReference type="PANTHER" id="PTHR36498:SF1">
    <property type="entry name" value="TATA-BINDING PROTEIN-ASSOCIATED FACTOR 172"/>
    <property type="match status" value="1"/>
</dbReference>
<dbReference type="InterPro" id="IPR022707">
    <property type="entry name" value="Mot1_central_dom"/>
</dbReference>
<protein>
    <submittedName>
        <fullName evidence="5">DUF3535 domain-containing protein</fullName>
    </submittedName>
</protein>
<dbReference type="GO" id="GO:0016887">
    <property type="term" value="F:ATP hydrolysis activity"/>
    <property type="evidence" value="ECO:0007669"/>
    <property type="project" value="InterPro"/>
</dbReference>
<dbReference type="AlphaFoldDB" id="A0A183AI13"/>
<evidence type="ECO:0000313" key="5">
    <source>
        <dbReference type="WBParaSite" id="ECPE_0000661101-mRNA-1"/>
    </source>
</evidence>
<name>A0A183AI13_9TREM</name>
<dbReference type="EMBL" id="UZAN01043614">
    <property type="protein sequence ID" value="VDP78800.1"/>
    <property type="molecule type" value="Genomic_DNA"/>
</dbReference>
<dbReference type="InterPro" id="IPR044972">
    <property type="entry name" value="Mot1"/>
</dbReference>
<evidence type="ECO:0000313" key="4">
    <source>
        <dbReference type="Proteomes" id="UP000272942"/>
    </source>
</evidence>
<evidence type="ECO:0000259" key="2">
    <source>
        <dbReference type="Pfam" id="PF12054"/>
    </source>
</evidence>
<feature type="region of interest" description="Disordered" evidence="1">
    <location>
        <begin position="486"/>
        <end position="520"/>
    </location>
</feature>
<dbReference type="Proteomes" id="UP000272942">
    <property type="component" value="Unassembled WGS sequence"/>
</dbReference>
<evidence type="ECO:0000256" key="1">
    <source>
        <dbReference type="SAM" id="MobiDB-lite"/>
    </source>
</evidence>
<feature type="domain" description="Mot1 central" evidence="2">
    <location>
        <begin position="443"/>
        <end position="812"/>
    </location>
</feature>
<dbReference type="GO" id="GO:0017025">
    <property type="term" value="F:TBP-class protein binding"/>
    <property type="evidence" value="ECO:0007669"/>
    <property type="project" value="InterPro"/>
</dbReference>
<reference evidence="5" key="1">
    <citation type="submission" date="2016-06" db="UniProtKB">
        <authorList>
            <consortium name="WormBaseParasite"/>
        </authorList>
    </citation>
    <scope>IDENTIFICATION</scope>
</reference>
<gene>
    <name evidence="3" type="ORF">ECPE_LOCUS6598</name>
</gene>
<feature type="region of interest" description="Disordered" evidence="1">
    <location>
        <begin position="72"/>
        <end position="111"/>
    </location>
</feature>
<evidence type="ECO:0000313" key="3">
    <source>
        <dbReference type="EMBL" id="VDP78800.1"/>
    </source>
</evidence>
<dbReference type="OrthoDB" id="10252227at2759"/>
<reference evidence="3 4" key="2">
    <citation type="submission" date="2018-11" db="EMBL/GenBank/DDBJ databases">
        <authorList>
            <consortium name="Pathogen Informatics"/>
        </authorList>
    </citation>
    <scope>NUCLEOTIDE SEQUENCE [LARGE SCALE GENOMIC DNA]</scope>
    <source>
        <strain evidence="3 4">Egypt</strain>
    </source>
</reference>
<dbReference type="SUPFAM" id="SSF48371">
    <property type="entry name" value="ARM repeat"/>
    <property type="match status" value="1"/>
</dbReference>
<dbReference type="Pfam" id="PF12054">
    <property type="entry name" value="DUF3535"/>
    <property type="match status" value="1"/>
</dbReference>
<keyword evidence="4" id="KW-1185">Reference proteome</keyword>
<proteinExistence type="predicted"/>
<organism evidence="5">
    <name type="scientific">Echinostoma caproni</name>
    <dbReference type="NCBI Taxonomy" id="27848"/>
    <lineage>
        <taxon>Eukaryota</taxon>
        <taxon>Metazoa</taxon>
        <taxon>Spiralia</taxon>
        <taxon>Lophotrochozoa</taxon>
        <taxon>Platyhelminthes</taxon>
        <taxon>Trematoda</taxon>
        <taxon>Digenea</taxon>
        <taxon>Plagiorchiida</taxon>
        <taxon>Echinostomata</taxon>
        <taxon>Echinostomatoidea</taxon>
        <taxon>Echinostomatidae</taxon>
        <taxon>Echinostoma</taxon>
    </lineage>
</organism>
<dbReference type="InterPro" id="IPR016024">
    <property type="entry name" value="ARM-type_fold"/>
</dbReference>
<dbReference type="GO" id="GO:0003677">
    <property type="term" value="F:DNA binding"/>
    <property type="evidence" value="ECO:0007669"/>
    <property type="project" value="InterPro"/>
</dbReference>
<sequence length="860" mass="94525">MFGYPPVQRQELNRRLGLDDDNVVNSVLATHANVSLNHWIGSDDLEDQTPSRSGPICQLDVATCVQTAYTSRNAKVGKRSAPPSPGQSGADQPRVKQPRAEVAAPSDEDSLDACPSWPLDRICTNLLGDLWALRWETRHGAASGLRELLSEPRHTWQAGKCAGMSEKEMIQSNSRYLEDILVRVLCTLALDQLSDFVSDEVVAPVRETAAQLLGVLSRHLSEERVLLDLRFVLLPLVTPCLVAQLEGHSASSSIEPHSLGESRNSTHSVADEDIRAAAASALIPVVDADWLSTLGCPRVRQLIDNIWHLLRDSTTDLSPSTGPLLQLICALTKAHTEITLRRKPDTMKEEEQSHDSFCIEEIVYACAYLLTYGEPRYETSRAQFPFGLLVQKEALRALRQIQLPAELLQLVIDQLFHRILLETSTSVRSLATKICIDVIESAELVQCTRACVDRLDFWLCQAMQPVGVPFPPHLFTALVPAHPTIPVEQPKSTASPDGVDSVNPSEAVPDAQSVPNGAPPDPALHVHEHGYCIGGSHSVSSNGPTQQEAFVWETRIHAVRVLARLFARVCQCTQIGMPSGKVTISDKPVDSGPVSSAVYLLPFFLDQLMCCLHLHERLAMQRFIGGLVLSSWALLPSNSKIDSTWASVLADTSPNVSDSQSVVSLPAKLRARLESCLTEVIYYEEILGVFKLMQEDCRELICTLQSLGIGEDPIFTFRGVRTIAQCLTMLDKASKQLDDLAPDTTGAADPEAYRTAVYKLDRARSTVERCLALQLHWGSWVEFAIASALTNLNWLLPGRLSLLIRPFMDTIRCICPTPTTGELQSSKNVELMLTVQMPPTGSILALQRLATACLARLLQL</sequence>
<accession>A0A183AI13</accession>